<proteinExistence type="predicted"/>
<keyword evidence="2" id="KW-0812">Transmembrane</keyword>
<comment type="caution">
    <text evidence="3">The sequence shown here is derived from an EMBL/GenBank/DDBJ whole genome shotgun (WGS) entry which is preliminary data.</text>
</comment>
<keyword evidence="4" id="KW-1185">Reference proteome</keyword>
<dbReference type="EMBL" id="VXIS01000009">
    <property type="protein sequence ID" value="KAA8914031.1"/>
    <property type="molecule type" value="Genomic_DNA"/>
</dbReference>
<evidence type="ECO:0000256" key="1">
    <source>
        <dbReference type="SAM" id="MobiDB-lite"/>
    </source>
</evidence>
<organism evidence="3 4">
    <name type="scientific">Sphaerosporella brunnea</name>
    <dbReference type="NCBI Taxonomy" id="1250544"/>
    <lineage>
        <taxon>Eukaryota</taxon>
        <taxon>Fungi</taxon>
        <taxon>Dikarya</taxon>
        <taxon>Ascomycota</taxon>
        <taxon>Pezizomycotina</taxon>
        <taxon>Pezizomycetes</taxon>
        <taxon>Pezizales</taxon>
        <taxon>Pyronemataceae</taxon>
        <taxon>Sphaerosporella</taxon>
    </lineage>
</organism>
<keyword evidence="2" id="KW-0472">Membrane</keyword>
<protein>
    <submittedName>
        <fullName evidence="3">Uncharacterized protein</fullName>
    </submittedName>
</protein>
<dbReference type="Proteomes" id="UP000326924">
    <property type="component" value="Unassembled WGS sequence"/>
</dbReference>
<feature type="compositionally biased region" description="Polar residues" evidence="1">
    <location>
        <begin position="217"/>
        <end position="234"/>
    </location>
</feature>
<dbReference type="AlphaFoldDB" id="A0A5J5FAD9"/>
<evidence type="ECO:0000256" key="2">
    <source>
        <dbReference type="SAM" id="Phobius"/>
    </source>
</evidence>
<name>A0A5J5FAD9_9PEZI</name>
<evidence type="ECO:0000313" key="3">
    <source>
        <dbReference type="EMBL" id="KAA8914031.1"/>
    </source>
</evidence>
<keyword evidence="2" id="KW-1133">Transmembrane helix</keyword>
<evidence type="ECO:0000313" key="4">
    <source>
        <dbReference type="Proteomes" id="UP000326924"/>
    </source>
</evidence>
<accession>A0A5J5FAD9</accession>
<dbReference type="InParanoid" id="A0A5J5FAD9"/>
<feature type="transmembrane region" description="Helical" evidence="2">
    <location>
        <begin position="189"/>
        <end position="207"/>
    </location>
</feature>
<gene>
    <name evidence="3" type="ORF">FN846DRAFT_886169</name>
</gene>
<feature type="region of interest" description="Disordered" evidence="1">
    <location>
        <begin position="215"/>
        <end position="234"/>
    </location>
</feature>
<sequence>MGNHRNKKPRDNDNHDTIELTHRICVGQHVQLDQEWSLVNLHTLAAHFARNWNAQQPRFLGRLFGDTIPRKACQWNSQVLRTPSIPGLIKCHGKPWASNRDDAAWVAAGRRVDPRLRSLGRRRSGQRRPLLCLTTHGFRVSPPPQPLHFSVAPRRLGGAVGSFAAALRQTQEKEDEDGKKDGDGNGVEYYLLCLVYLSVPALVLYLVSMSRRRSSIRNESTNTGSELSNGAEPGTQNVTFHVPESSQASQIGIQKKRTAAERILFCEHGMRGSSLSLYSVNAIEIAAQAPPPTPTTFATSDVSQFLSSFAPCLELCLLSAASYNHLVSCYESDLELLSIRTFYNSCSCVALFACMSALHNVAEAWIGIAIQQMKRRGLVLASHLVKEAECSSDDDDAPPGKSEERKGFLMTVTGLEYTMFQSGYNDSSVQPAYVIADTYKLYPNLAVEVGQSQDYDRNPRLNGLLDRVDLLLKGTSGRVRAVIVVTFQEDPNEEDFRRRFAGFIELWRGLTSTSAYSEMDPGWRSTLPVAMA</sequence>
<dbReference type="OrthoDB" id="76567at2759"/>
<reference evidence="3 4" key="1">
    <citation type="submission" date="2019-09" db="EMBL/GenBank/DDBJ databases">
        <title>Draft genome of the ectomycorrhizal ascomycete Sphaerosporella brunnea.</title>
        <authorList>
            <consortium name="DOE Joint Genome Institute"/>
            <person name="Benucci G.M."/>
            <person name="Marozzi G."/>
            <person name="Antonielli L."/>
            <person name="Sanchez S."/>
            <person name="Marco P."/>
            <person name="Wang X."/>
            <person name="Falini L.B."/>
            <person name="Barry K."/>
            <person name="Haridas S."/>
            <person name="Lipzen A."/>
            <person name="Labutti K."/>
            <person name="Grigoriev I.V."/>
            <person name="Murat C."/>
            <person name="Martin F."/>
            <person name="Albertini E."/>
            <person name="Donnini D."/>
            <person name="Bonito G."/>
        </authorList>
    </citation>
    <scope>NUCLEOTIDE SEQUENCE [LARGE SCALE GENOMIC DNA]</scope>
    <source>
        <strain evidence="3 4">Sb_GMNB300</strain>
    </source>
</reference>